<dbReference type="EMBL" id="JAGKSP010000009">
    <property type="protein sequence ID" value="MBP3965091.1"/>
    <property type="molecule type" value="Genomic_DNA"/>
</dbReference>
<dbReference type="SUPFAM" id="SSF141868">
    <property type="entry name" value="EAL domain-like"/>
    <property type="match status" value="1"/>
</dbReference>
<dbReference type="Proteomes" id="UP000673394">
    <property type="component" value="Unassembled WGS sequence"/>
</dbReference>
<gene>
    <name evidence="2" type="ORF">I8J30_20405</name>
</gene>
<evidence type="ECO:0000259" key="1">
    <source>
        <dbReference type="PROSITE" id="PS50883"/>
    </source>
</evidence>
<evidence type="ECO:0000313" key="3">
    <source>
        <dbReference type="Proteomes" id="UP000673394"/>
    </source>
</evidence>
<organism evidence="2 3">
    <name type="scientific">Paenibacillus lignilyticus</name>
    <dbReference type="NCBI Taxonomy" id="1172615"/>
    <lineage>
        <taxon>Bacteria</taxon>
        <taxon>Bacillati</taxon>
        <taxon>Bacillota</taxon>
        <taxon>Bacilli</taxon>
        <taxon>Bacillales</taxon>
        <taxon>Paenibacillaceae</taxon>
        <taxon>Paenibacillus</taxon>
    </lineage>
</organism>
<sequence>MSHLKRILNFYKSKGFQYALDNVGEGFSTAEVLTELEPHYKKLDRTYVLGVAEEDELKQRTAELLLEAAGCRRHLLEPSRKTAFP</sequence>
<dbReference type="InterPro" id="IPR035919">
    <property type="entry name" value="EAL_sf"/>
</dbReference>
<dbReference type="PROSITE" id="PS50883">
    <property type="entry name" value="EAL"/>
    <property type="match status" value="1"/>
</dbReference>
<evidence type="ECO:0000313" key="2">
    <source>
        <dbReference type="EMBL" id="MBP3965091.1"/>
    </source>
</evidence>
<proteinExistence type="predicted"/>
<comment type="caution">
    <text evidence="2">The sequence shown here is derived from an EMBL/GenBank/DDBJ whole genome shotgun (WGS) entry which is preliminary data.</text>
</comment>
<accession>A0ABS5CGT6</accession>
<reference evidence="2 3" key="1">
    <citation type="submission" date="2021-04" db="EMBL/GenBank/DDBJ databases">
        <title>Paenibacillus sp. DLE-14 whole genome sequence.</title>
        <authorList>
            <person name="Ham Y.J."/>
        </authorList>
    </citation>
    <scope>NUCLEOTIDE SEQUENCE [LARGE SCALE GENOMIC DNA]</scope>
    <source>
        <strain evidence="2 3">DLE-14</strain>
    </source>
</reference>
<dbReference type="Gene3D" id="3.20.20.450">
    <property type="entry name" value="EAL domain"/>
    <property type="match status" value="1"/>
</dbReference>
<protein>
    <submittedName>
        <fullName evidence="2">EAL domain-containing protein</fullName>
    </submittedName>
</protein>
<keyword evidence="3" id="KW-1185">Reference proteome</keyword>
<feature type="domain" description="EAL" evidence="1">
    <location>
        <begin position="1"/>
        <end position="85"/>
    </location>
</feature>
<dbReference type="InterPro" id="IPR001633">
    <property type="entry name" value="EAL_dom"/>
</dbReference>
<name>A0ABS5CGT6_9BACL</name>